<dbReference type="EMBL" id="NOZQ01000184">
    <property type="protein sequence ID" value="OYD14409.1"/>
    <property type="molecule type" value="Genomic_DNA"/>
</dbReference>
<accession>A0A235BQW5</accession>
<sequence>MEKILSQYGDAWVWCSFDSRIKVLPVFIVGKRTRSNAEKLISKLNKVTNGTIPFFTSDELKCYKEALLKTYGIREEIPREPGKRGRPRKPKLSAPPELKYAQVVKKRRKGRVVSIDTVIIFGDKCEIEKLLESSPVSKSVNISFVERNNLSLRQSSRRLTRKTNGFSKEIKRLEDQLYLASGYYHFVKEHSGLRQRSCNDNRKWNQRTPAMAAQLTDHIWSTRELIVYRVP</sequence>
<dbReference type="Proteomes" id="UP000215215">
    <property type="component" value="Unassembled WGS sequence"/>
</dbReference>
<evidence type="ECO:0000313" key="2">
    <source>
        <dbReference type="Proteomes" id="UP000215215"/>
    </source>
</evidence>
<proteinExistence type="predicted"/>
<name>A0A235BQW5_UNCW3</name>
<evidence type="ECO:0000313" key="1">
    <source>
        <dbReference type="EMBL" id="OYD14409.1"/>
    </source>
</evidence>
<organism evidence="1 2">
    <name type="scientific">candidate division WOR-3 bacterium JGI_Cruoil_03_44_89</name>
    <dbReference type="NCBI Taxonomy" id="1973748"/>
    <lineage>
        <taxon>Bacteria</taxon>
        <taxon>Bacteria division WOR-3</taxon>
    </lineage>
</organism>
<gene>
    <name evidence="1" type="ORF">CH333_07995</name>
</gene>
<reference evidence="1 2" key="1">
    <citation type="submission" date="2017-07" db="EMBL/GenBank/DDBJ databases">
        <title>Recovery of genomes from metagenomes via a dereplication, aggregation, and scoring strategy.</title>
        <authorList>
            <person name="Sieber C.M."/>
            <person name="Probst A.J."/>
            <person name="Sharrar A."/>
            <person name="Thomas B.C."/>
            <person name="Hess M."/>
            <person name="Tringe S.G."/>
            <person name="Banfield J.F."/>
        </authorList>
    </citation>
    <scope>NUCLEOTIDE SEQUENCE [LARGE SCALE GENOMIC DNA]</scope>
    <source>
        <strain evidence="1">JGI_Cruoil_03_44_89</strain>
    </source>
</reference>
<comment type="caution">
    <text evidence="1">The sequence shown here is derived from an EMBL/GenBank/DDBJ whole genome shotgun (WGS) entry which is preliminary data.</text>
</comment>
<protein>
    <submittedName>
        <fullName evidence="1">Uncharacterized protein</fullName>
    </submittedName>
</protein>
<dbReference type="AlphaFoldDB" id="A0A235BQW5"/>